<evidence type="ECO:0000313" key="2">
    <source>
        <dbReference type="Proteomes" id="UP001056120"/>
    </source>
</evidence>
<reference evidence="2" key="1">
    <citation type="journal article" date="2022" name="Mol. Ecol. Resour.">
        <title>The genomes of chicory, endive, great burdock and yacon provide insights into Asteraceae palaeo-polyploidization history and plant inulin production.</title>
        <authorList>
            <person name="Fan W."/>
            <person name="Wang S."/>
            <person name="Wang H."/>
            <person name="Wang A."/>
            <person name="Jiang F."/>
            <person name="Liu H."/>
            <person name="Zhao H."/>
            <person name="Xu D."/>
            <person name="Zhang Y."/>
        </authorList>
    </citation>
    <scope>NUCLEOTIDE SEQUENCE [LARGE SCALE GENOMIC DNA]</scope>
    <source>
        <strain evidence="2">cv. Yunnan</strain>
    </source>
</reference>
<dbReference type="Proteomes" id="UP001056120">
    <property type="component" value="Linkage Group LG02"/>
</dbReference>
<evidence type="ECO:0000313" key="1">
    <source>
        <dbReference type="EMBL" id="KAI3824786.1"/>
    </source>
</evidence>
<dbReference type="EMBL" id="CM042019">
    <property type="protein sequence ID" value="KAI3824786.1"/>
    <property type="molecule type" value="Genomic_DNA"/>
</dbReference>
<proteinExistence type="predicted"/>
<name>A0ACB9JXT0_9ASTR</name>
<accession>A0ACB9JXT0</accession>
<organism evidence="1 2">
    <name type="scientific">Smallanthus sonchifolius</name>
    <dbReference type="NCBI Taxonomy" id="185202"/>
    <lineage>
        <taxon>Eukaryota</taxon>
        <taxon>Viridiplantae</taxon>
        <taxon>Streptophyta</taxon>
        <taxon>Embryophyta</taxon>
        <taxon>Tracheophyta</taxon>
        <taxon>Spermatophyta</taxon>
        <taxon>Magnoliopsida</taxon>
        <taxon>eudicotyledons</taxon>
        <taxon>Gunneridae</taxon>
        <taxon>Pentapetalae</taxon>
        <taxon>asterids</taxon>
        <taxon>campanulids</taxon>
        <taxon>Asterales</taxon>
        <taxon>Asteraceae</taxon>
        <taxon>Asteroideae</taxon>
        <taxon>Heliantheae alliance</taxon>
        <taxon>Millerieae</taxon>
        <taxon>Smallanthus</taxon>
    </lineage>
</organism>
<reference evidence="1 2" key="2">
    <citation type="journal article" date="2022" name="Mol. Ecol. Resour.">
        <title>The genomes of chicory, endive, great burdock and yacon provide insights into Asteraceae paleo-polyploidization history and plant inulin production.</title>
        <authorList>
            <person name="Fan W."/>
            <person name="Wang S."/>
            <person name="Wang H."/>
            <person name="Wang A."/>
            <person name="Jiang F."/>
            <person name="Liu H."/>
            <person name="Zhao H."/>
            <person name="Xu D."/>
            <person name="Zhang Y."/>
        </authorList>
    </citation>
    <scope>NUCLEOTIDE SEQUENCE [LARGE SCALE GENOMIC DNA]</scope>
    <source>
        <strain evidence="2">cv. Yunnan</strain>
        <tissue evidence="1">Leaves</tissue>
    </source>
</reference>
<gene>
    <name evidence="1" type="ORF">L1987_06257</name>
</gene>
<protein>
    <submittedName>
        <fullName evidence="1">Uncharacterized protein</fullName>
    </submittedName>
</protein>
<keyword evidence="2" id="KW-1185">Reference proteome</keyword>
<sequence>MFNTAMGGHIMDKLEPAEYEEMFESFALAEHQQPSTRTSIPSARAPASSPRGVDQVTLDTSVAAALAAMENEIKEMKLSSQSSEVCRGSHDTRDCPVNHQEQVSFAGNQNPNLGYNNYNNTYGSGWRSGNNPPWFNALHNQYGGVKAGASSGSSVSIRKIEEMIENQTQMLAHSVQQDRDARERLDAYDTLFKYQQSAFQDLQHMVGDIAKSLRDRQGGPSSGPNASVMAVSIRSRGVEKEVSHNTDYGIPSLEEEVESAEVTEPRTSVKAMSTRSRRVEEKESPPVVEEEPVDEEIVLEKPAEKAEENKSGGEIKTP</sequence>
<comment type="caution">
    <text evidence="1">The sequence shown here is derived from an EMBL/GenBank/DDBJ whole genome shotgun (WGS) entry which is preliminary data.</text>
</comment>